<dbReference type="PROSITE" id="PS00262">
    <property type="entry name" value="INSULIN"/>
    <property type="match status" value="1"/>
</dbReference>
<organism evidence="10 11">
    <name type="scientific">Microcebus murinus</name>
    <name type="common">Gray mouse lemur</name>
    <name type="synonym">Lemur murinus</name>
    <dbReference type="NCBI Taxonomy" id="30608"/>
    <lineage>
        <taxon>Eukaryota</taxon>
        <taxon>Metazoa</taxon>
        <taxon>Chordata</taxon>
        <taxon>Craniata</taxon>
        <taxon>Vertebrata</taxon>
        <taxon>Euteleostomi</taxon>
        <taxon>Mammalia</taxon>
        <taxon>Eutheria</taxon>
        <taxon>Euarchontoglires</taxon>
        <taxon>Primates</taxon>
        <taxon>Strepsirrhini</taxon>
        <taxon>Lemuriformes</taxon>
        <taxon>Cheirogaleidae</taxon>
        <taxon>Microcebus</taxon>
    </lineage>
</organism>
<evidence type="ECO:0000256" key="4">
    <source>
        <dbReference type="ARBA" id="ARBA00022525"/>
    </source>
</evidence>
<reference evidence="10" key="2">
    <citation type="submission" date="2025-08" db="UniProtKB">
        <authorList>
            <consortium name="Ensembl"/>
        </authorList>
    </citation>
    <scope>IDENTIFICATION</scope>
</reference>
<evidence type="ECO:0000256" key="5">
    <source>
        <dbReference type="ARBA" id="ARBA00022685"/>
    </source>
</evidence>
<dbReference type="AlphaFoldDB" id="A0A8C6EF65"/>
<dbReference type="Proteomes" id="UP000694394">
    <property type="component" value="Chromosome 24"/>
</dbReference>
<reference evidence="10" key="3">
    <citation type="submission" date="2025-09" db="UniProtKB">
        <authorList>
            <consortium name="Ensembl"/>
        </authorList>
    </citation>
    <scope>IDENTIFICATION</scope>
</reference>
<comment type="subunit">
    <text evidence="3">Heterodimer of a B chain and an A chain linked by two disulfide bonds.</text>
</comment>
<evidence type="ECO:0000256" key="8">
    <source>
        <dbReference type="SAM" id="MobiDB-lite"/>
    </source>
</evidence>
<evidence type="ECO:0000256" key="6">
    <source>
        <dbReference type="ARBA" id="ARBA00022729"/>
    </source>
</evidence>
<reference evidence="10" key="1">
    <citation type="submission" date="2016-12" db="EMBL/GenBank/DDBJ databases">
        <title>Mouse lemur reference genome and diversity panel.</title>
        <authorList>
            <person name="Harris R."/>
            <person name="Larsen P."/>
            <person name="Liu Y."/>
            <person name="Hughes D.S."/>
            <person name="Murali S."/>
            <person name="Raveendran M."/>
            <person name="Korchina V."/>
            <person name="Wang M."/>
            <person name="Jhangiani S."/>
            <person name="Bandaranaike D."/>
            <person name="Bellair M."/>
            <person name="Blankenburg K."/>
            <person name="Chao H."/>
            <person name="Dahdouli M."/>
            <person name="Dinh H."/>
            <person name="Doddapaneni H."/>
            <person name="English A."/>
            <person name="Firestine M."/>
            <person name="Gnanaolivu R."/>
            <person name="Gross S."/>
            <person name="Hernandez B."/>
            <person name="Javaid M."/>
            <person name="Jayaseelan J."/>
            <person name="Jones J."/>
            <person name="Khan Z."/>
            <person name="Kovar C."/>
            <person name="Kurapati P."/>
            <person name="Le B."/>
            <person name="Lee S."/>
            <person name="Li M."/>
            <person name="Mathew T."/>
            <person name="Narasimhan A."/>
            <person name="Ngo D."/>
            <person name="Nguyen L."/>
            <person name="Okwuonu G."/>
            <person name="Ongeri F."/>
            <person name="Osuji N."/>
            <person name="Pu L.-L."/>
            <person name="Puazo M."/>
            <person name="Quiroz J."/>
            <person name="Raj R."/>
            <person name="Rajbhandari K."/>
            <person name="Reid J.G."/>
            <person name="Santibanez J."/>
            <person name="Sexton D."/>
            <person name="Skinner E."/>
            <person name="Vee V."/>
            <person name="Weissenberger G."/>
            <person name="Wu Y."/>
            <person name="Xin Y."/>
            <person name="Han Y."/>
            <person name="Campbell C."/>
            <person name="Brown A."/>
            <person name="Sullivan B."/>
            <person name="Shelton J."/>
            <person name="Brown S."/>
            <person name="Dudchenko O."/>
            <person name="Machol I."/>
            <person name="Durand N."/>
            <person name="Shamim M."/>
            <person name="Lieberman A."/>
            <person name="Muzny D.M."/>
            <person name="Richards S."/>
            <person name="Yoder A."/>
            <person name="Worley K.C."/>
            <person name="Rogers J."/>
            <person name="Gibbs R.A."/>
        </authorList>
    </citation>
    <scope>NUCLEOTIDE SEQUENCE [LARGE SCALE GENOMIC DNA]</scope>
</reference>
<keyword evidence="6 9" id="KW-0732">Signal</keyword>
<evidence type="ECO:0000256" key="2">
    <source>
        <dbReference type="ARBA" id="ARBA00009034"/>
    </source>
</evidence>
<dbReference type="InterPro" id="IPR043387">
    <property type="entry name" value="INSL3/INSL4"/>
</dbReference>
<dbReference type="InterPro" id="IPR036438">
    <property type="entry name" value="Insulin-like_sf"/>
</dbReference>
<evidence type="ECO:0000256" key="1">
    <source>
        <dbReference type="ARBA" id="ARBA00004613"/>
    </source>
</evidence>
<dbReference type="EMBL" id="ABDC03027665">
    <property type="status" value="NOT_ANNOTATED_CDS"/>
    <property type="molecule type" value="Genomic_DNA"/>
</dbReference>
<dbReference type="Ensembl" id="ENSMICT00000065739.1">
    <property type="protein sequence ID" value="ENSMICP00000040631.1"/>
    <property type="gene ID" value="ENSMICG00000045535.1"/>
</dbReference>
<comment type="similarity">
    <text evidence="2">Belongs to the insulin family.</text>
</comment>
<evidence type="ECO:0000256" key="9">
    <source>
        <dbReference type="SAM" id="SignalP"/>
    </source>
</evidence>
<sequence>MGPRVCACALALLGAGLACTCGHPTSLRALPQCALCGAPRWSPEPGGPGGRRDLLQWLERRHLLLGLVAHSDPALAPGLPPRPQASPRHRRHRAASANPARRCCLSGCSPQDLLTLCPH</sequence>
<dbReference type="SUPFAM" id="SSF56994">
    <property type="entry name" value="Insulin-like"/>
    <property type="match status" value="1"/>
</dbReference>
<comment type="subcellular location">
    <subcellularLocation>
        <location evidence="1">Secreted</location>
    </subcellularLocation>
</comment>
<dbReference type="InterPro" id="IPR022353">
    <property type="entry name" value="Insulin_CS"/>
</dbReference>
<dbReference type="GO" id="GO:0001664">
    <property type="term" value="F:G protein-coupled receptor binding"/>
    <property type="evidence" value="ECO:0007669"/>
    <property type="project" value="TreeGrafter"/>
</dbReference>
<protein>
    <submittedName>
        <fullName evidence="10">Insulin like 3</fullName>
    </submittedName>
</protein>
<dbReference type="GO" id="GO:0005615">
    <property type="term" value="C:extracellular space"/>
    <property type="evidence" value="ECO:0007669"/>
    <property type="project" value="TreeGrafter"/>
</dbReference>
<evidence type="ECO:0000313" key="11">
    <source>
        <dbReference type="Proteomes" id="UP000694394"/>
    </source>
</evidence>
<gene>
    <name evidence="10" type="primary">INSL3</name>
</gene>
<dbReference type="GeneTree" id="ENSGT00940000174286"/>
<dbReference type="PANTHER" id="PTHR10423:SF3">
    <property type="entry name" value="INSULIN-LIKE 3"/>
    <property type="match status" value="1"/>
</dbReference>
<proteinExistence type="inferred from homology"/>
<keyword evidence="4" id="KW-0964">Secreted</keyword>
<feature type="signal peptide" evidence="9">
    <location>
        <begin position="1"/>
        <end position="22"/>
    </location>
</feature>
<evidence type="ECO:0000256" key="3">
    <source>
        <dbReference type="ARBA" id="ARBA00011207"/>
    </source>
</evidence>
<evidence type="ECO:0000256" key="7">
    <source>
        <dbReference type="ARBA" id="ARBA00023157"/>
    </source>
</evidence>
<evidence type="ECO:0000313" key="10">
    <source>
        <dbReference type="Ensembl" id="ENSMICP00000040631.1"/>
    </source>
</evidence>
<dbReference type="GO" id="GO:0007193">
    <property type="term" value="P:adenylate cyclase-inhibiting G protein-coupled receptor signaling pathway"/>
    <property type="evidence" value="ECO:0007669"/>
    <property type="project" value="TreeGrafter"/>
</dbReference>
<accession>A0A8C6EF65</accession>
<feature type="region of interest" description="Disordered" evidence="8">
    <location>
        <begin position="75"/>
        <end position="100"/>
    </location>
</feature>
<keyword evidence="7" id="KW-1015">Disulfide bond</keyword>
<keyword evidence="11" id="KW-1185">Reference proteome</keyword>
<keyword evidence="5" id="KW-0165">Cleavage on pair of basic residues</keyword>
<name>A0A8C6EF65_MICMU</name>
<dbReference type="PROSITE" id="PS51257">
    <property type="entry name" value="PROKAR_LIPOPROTEIN"/>
    <property type="match status" value="1"/>
</dbReference>
<dbReference type="PANTHER" id="PTHR10423">
    <property type="entry name" value="INSULIN-LIKE 3"/>
    <property type="match status" value="1"/>
</dbReference>
<feature type="chain" id="PRO_5034357378" evidence="9">
    <location>
        <begin position="23"/>
        <end position="119"/>
    </location>
</feature>